<name>A0A7S4E965_9STRA</name>
<evidence type="ECO:0000256" key="1">
    <source>
        <dbReference type="SAM" id="MobiDB-lite"/>
    </source>
</evidence>
<evidence type="ECO:0008006" key="5">
    <source>
        <dbReference type="Google" id="ProtNLM"/>
    </source>
</evidence>
<gene>
    <name evidence="2" type="ORF">PCAL00307_LOCUS14287</name>
    <name evidence="3" type="ORF">PECAL_4P23420</name>
</gene>
<feature type="compositionally biased region" description="Acidic residues" evidence="1">
    <location>
        <begin position="96"/>
        <end position="106"/>
    </location>
</feature>
<keyword evidence="4" id="KW-1185">Reference proteome</keyword>
<dbReference type="EMBL" id="CAKKNE010000004">
    <property type="protein sequence ID" value="CAH0375024.1"/>
    <property type="molecule type" value="Genomic_DNA"/>
</dbReference>
<dbReference type="Gene3D" id="3.40.50.300">
    <property type="entry name" value="P-loop containing nucleotide triphosphate hydrolases"/>
    <property type="match status" value="1"/>
</dbReference>
<dbReference type="Proteomes" id="UP000789595">
    <property type="component" value="Unassembled WGS sequence"/>
</dbReference>
<evidence type="ECO:0000313" key="3">
    <source>
        <dbReference type="EMBL" id="CAH0375024.1"/>
    </source>
</evidence>
<organism evidence="2">
    <name type="scientific">Pelagomonas calceolata</name>
    <dbReference type="NCBI Taxonomy" id="35677"/>
    <lineage>
        <taxon>Eukaryota</taxon>
        <taxon>Sar</taxon>
        <taxon>Stramenopiles</taxon>
        <taxon>Ochrophyta</taxon>
        <taxon>Pelagophyceae</taxon>
        <taxon>Pelagomonadales</taxon>
        <taxon>Pelagomonadaceae</taxon>
        <taxon>Pelagomonas</taxon>
    </lineage>
</organism>
<dbReference type="InterPro" id="IPR027417">
    <property type="entry name" value="P-loop_NTPase"/>
</dbReference>
<reference evidence="2" key="1">
    <citation type="submission" date="2021-01" db="EMBL/GenBank/DDBJ databases">
        <authorList>
            <person name="Corre E."/>
            <person name="Pelletier E."/>
            <person name="Niang G."/>
            <person name="Scheremetjew M."/>
            <person name="Finn R."/>
            <person name="Kale V."/>
            <person name="Holt S."/>
            <person name="Cochrane G."/>
            <person name="Meng A."/>
            <person name="Brown T."/>
            <person name="Cohen L."/>
        </authorList>
    </citation>
    <scope>NUCLEOTIDE SEQUENCE</scope>
    <source>
        <strain evidence="2">CCMP1756</strain>
    </source>
</reference>
<dbReference type="AlphaFoldDB" id="A0A7S4E965"/>
<accession>A0A7S4E965</accession>
<feature type="region of interest" description="Disordered" evidence="1">
    <location>
        <begin position="91"/>
        <end position="115"/>
    </location>
</feature>
<evidence type="ECO:0000313" key="4">
    <source>
        <dbReference type="Proteomes" id="UP000789595"/>
    </source>
</evidence>
<dbReference type="OrthoDB" id="529273at2759"/>
<protein>
    <recommendedName>
        <fullName evidence="5">Sulfotransferase domain-containing protein</fullName>
    </recommendedName>
</protein>
<dbReference type="EMBL" id="HBIW01016556">
    <property type="protein sequence ID" value="CAE0698851.1"/>
    <property type="molecule type" value="Transcribed_RNA"/>
</dbReference>
<evidence type="ECO:0000313" key="2">
    <source>
        <dbReference type="EMBL" id="CAE0698851.1"/>
    </source>
</evidence>
<sequence>MEEAVRSGYGALGAAIELEHKRAAARMRKPRKRLQRAARSLAERLPQRLLPLVCAVVLVVAMASYRATRASPHEVAVASLAEREAALAAREAALEEREEQQDEEEEPRPKPMARRPVITDRRALIAKAVKRAQQGIDGRLPYFLHLHKAGGTTVCHVARMSNELNAAKRNCNAPGDGPRTLSSAPFGYANKKLDGHCKLRRQEALKRQVDFLAVERWLDTRTFASCHTSFFFVTVLREPVQRIVSHCRFEHISAKEALAWTRLPSVAAGAAGTPIQRGAAVVDNFYVRSLLGGDVYETTPPGKITAAHASQAIEVLSDFDAVLILENLDRGFDQLFHRLGWCRPNNAELRQSFGPGDETIHFSAEDRRKLARLNVHDHGVYNFARELAAALERDLPPADVGQPYRACRAKRLRSRGGYARHQPYQHEYPAT</sequence>
<proteinExistence type="predicted"/>
<reference evidence="3" key="2">
    <citation type="submission" date="2021-11" db="EMBL/GenBank/DDBJ databases">
        <authorList>
            <consortium name="Genoscope - CEA"/>
            <person name="William W."/>
        </authorList>
    </citation>
    <scope>NUCLEOTIDE SEQUENCE</scope>
</reference>